<dbReference type="EMBL" id="JAGTJQ010000007">
    <property type="protein sequence ID" value="KAH7027633.1"/>
    <property type="molecule type" value="Genomic_DNA"/>
</dbReference>
<organism evidence="1 2">
    <name type="scientific">Microdochium trichocladiopsis</name>
    <dbReference type="NCBI Taxonomy" id="1682393"/>
    <lineage>
        <taxon>Eukaryota</taxon>
        <taxon>Fungi</taxon>
        <taxon>Dikarya</taxon>
        <taxon>Ascomycota</taxon>
        <taxon>Pezizomycotina</taxon>
        <taxon>Sordariomycetes</taxon>
        <taxon>Xylariomycetidae</taxon>
        <taxon>Xylariales</taxon>
        <taxon>Microdochiaceae</taxon>
        <taxon>Microdochium</taxon>
    </lineage>
</organism>
<sequence length="347" mass="39934">MDYNTKVPIPRLKRQSGTELQDKGFLEPKNPTVKGGAGVLREYMKGQRTTNAEEFGARTRVYELPPIRISARKKKIDTNVFVRRDRGNAAYNVWRKDGPRYEDRKFNILKFPVQSDKNNWDYGQGKTAADLDDYGKEMLRIAQWPYCPDVKTKAPFLWNNEVKAGRPMVPLSSSLAEVFTTPELFIMVLENLVGAWEDVSNLSRTCRQIFQIIGSYFARIDQRESEYRSLCFYPPGCLSPLDSVKVDAETLSTLRSGPFLLVGNVRNSWRKGHEPEAGVDYTNENGVWEYPDHVKYKGPGAKKAMQGFLEFHNKRRTDSNVDHLEFDFYPRYYQGPRKVLARLSGYG</sequence>
<accession>A0A9P8Y2E0</accession>
<dbReference type="RefSeq" id="XP_046010432.1">
    <property type="nucleotide sequence ID" value="XM_046161075.1"/>
</dbReference>
<protein>
    <submittedName>
        <fullName evidence="1">Uncharacterized protein</fullName>
    </submittedName>
</protein>
<comment type="caution">
    <text evidence="1">The sequence shown here is derived from an EMBL/GenBank/DDBJ whole genome shotgun (WGS) entry which is preliminary data.</text>
</comment>
<evidence type="ECO:0000313" key="2">
    <source>
        <dbReference type="Proteomes" id="UP000756346"/>
    </source>
</evidence>
<gene>
    <name evidence="1" type="ORF">B0I36DRAFT_385610</name>
</gene>
<dbReference type="OrthoDB" id="5428138at2759"/>
<name>A0A9P8Y2E0_9PEZI</name>
<dbReference type="AlphaFoldDB" id="A0A9P8Y2E0"/>
<keyword evidence="2" id="KW-1185">Reference proteome</keyword>
<evidence type="ECO:0000313" key="1">
    <source>
        <dbReference type="EMBL" id="KAH7027633.1"/>
    </source>
</evidence>
<dbReference type="GeneID" id="70190621"/>
<reference evidence="1" key="1">
    <citation type="journal article" date="2021" name="Nat. Commun.">
        <title>Genetic determinants of endophytism in the Arabidopsis root mycobiome.</title>
        <authorList>
            <person name="Mesny F."/>
            <person name="Miyauchi S."/>
            <person name="Thiergart T."/>
            <person name="Pickel B."/>
            <person name="Atanasova L."/>
            <person name="Karlsson M."/>
            <person name="Huettel B."/>
            <person name="Barry K.W."/>
            <person name="Haridas S."/>
            <person name="Chen C."/>
            <person name="Bauer D."/>
            <person name="Andreopoulos W."/>
            <person name="Pangilinan J."/>
            <person name="LaButti K."/>
            <person name="Riley R."/>
            <person name="Lipzen A."/>
            <person name="Clum A."/>
            <person name="Drula E."/>
            <person name="Henrissat B."/>
            <person name="Kohler A."/>
            <person name="Grigoriev I.V."/>
            <person name="Martin F.M."/>
            <person name="Hacquard S."/>
        </authorList>
    </citation>
    <scope>NUCLEOTIDE SEQUENCE</scope>
    <source>
        <strain evidence="1">MPI-CAGE-CH-0230</strain>
    </source>
</reference>
<dbReference type="Proteomes" id="UP000756346">
    <property type="component" value="Unassembled WGS sequence"/>
</dbReference>
<proteinExistence type="predicted"/>